<evidence type="ECO:0000313" key="3">
    <source>
        <dbReference type="Proteomes" id="UP001189429"/>
    </source>
</evidence>
<reference evidence="2" key="1">
    <citation type="submission" date="2023-10" db="EMBL/GenBank/DDBJ databases">
        <authorList>
            <person name="Chen Y."/>
            <person name="Shah S."/>
            <person name="Dougan E. K."/>
            <person name="Thang M."/>
            <person name="Chan C."/>
        </authorList>
    </citation>
    <scope>NUCLEOTIDE SEQUENCE [LARGE SCALE GENOMIC DNA]</scope>
</reference>
<evidence type="ECO:0000256" key="1">
    <source>
        <dbReference type="SAM" id="MobiDB-lite"/>
    </source>
</evidence>
<gene>
    <name evidence="2" type="ORF">PCOR1329_LOCUS35399</name>
</gene>
<dbReference type="EMBL" id="CAUYUJ010014326">
    <property type="protein sequence ID" value="CAK0839801.1"/>
    <property type="molecule type" value="Genomic_DNA"/>
</dbReference>
<accession>A0ABN9T4E4</accession>
<organism evidence="2 3">
    <name type="scientific">Prorocentrum cordatum</name>
    <dbReference type="NCBI Taxonomy" id="2364126"/>
    <lineage>
        <taxon>Eukaryota</taxon>
        <taxon>Sar</taxon>
        <taxon>Alveolata</taxon>
        <taxon>Dinophyceae</taxon>
        <taxon>Prorocentrales</taxon>
        <taxon>Prorocentraceae</taxon>
        <taxon>Prorocentrum</taxon>
    </lineage>
</organism>
<sequence length="470" mass="50700">MPSAWGGTGLWTFGPSRCFQEADGQVYFNDNGDTKSDASVFLVCQMLECEGDLRLSGSELSHPEPMGLYTKTASATGDRPIYKSESGQFYIFYGQEFDAWRIGHSYSSTWALFASMDGDSPPCPNHVAAWYAFNGTVFQPVPDVTLLAQAAPTSEPTAAPTAAPTASPTAAPTSPTEVVPAPPTPFPSTTYVFCNDMDDGALDSHGDDCLWWAANAELCQYSFIYDDGDFSATDMCCACKDIPDCSESIDGGGWVLVRHTAGSGNWGPFTDGLMGTDVLEVGNGAAAGTALDSQHWTLQWDTHSVDQFLFATADCQKWLIASRGAVGGSITGEYYYNGTRTINRSSSSNTSYSAAWHNREGFQQDPWISLGDVPQGVLYAEDSSDLHVADKNAHFGTNVYVRSGSSIAHYNGYYEVWSDLVLQTGQTLIIFADGTAMVPNIFTDSLRFDAGVQLYCSHDADATMYIIHGG</sequence>
<evidence type="ECO:0000313" key="2">
    <source>
        <dbReference type="EMBL" id="CAK0839801.1"/>
    </source>
</evidence>
<protein>
    <recommendedName>
        <fullName evidence="4">Fibrinogen C-terminal domain-containing protein</fullName>
    </recommendedName>
</protein>
<evidence type="ECO:0008006" key="4">
    <source>
        <dbReference type="Google" id="ProtNLM"/>
    </source>
</evidence>
<keyword evidence="3" id="KW-1185">Reference proteome</keyword>
<proteinExistence type="predicted"/>
<feature type="compositionally biased region" description="Low complexity" evidence="1">
    <location>
        <begin position="152"/>
        <end position="179"/>
    </location>
</feature>
<name>A0ABN9T4E4_9DINO</name>
<comment type="caution">
    <text evidence="2">The sequence shown here is derived from an EMBL/GenBank/DDBJ whole genome shotgun (WGS) entry which is preliminary data.</text>
</comment>
<dbReference type="Proteomes" id="UP001189429">
    <property type="component" value="Unassembled WGS sequence"/>
</dbReference>
<feature type="region of interest" description="Disordered" evidence="1">
    <location>
        <begin position="152"/>
        <end position="181"/>
    </location>
</feature>